<evidence type="ECO:0000259" key="8">
    <source>
        <dbReference type="PROSITE" id="PS50850"/>
    </source>
</evidence>
<evidence type="ECO:0000256" key="1">
    <source>
        <dbReference type="ARBA" id="ARBA00004651"/>
    </source>
</evidence>
<accession>A0A0W8FAN3</accession>
<feature type="transmembrane region" description="Helical" evidence="7">
    <location>
        <begin position="367"/>
        <end position="385"/>
    </location>
</feature>
<dbReference type="Pfam" id="PF07690">
    <property type="entry name" value="MFS_1"/>
    <property type="match status" value="1"/>
</dbReference>
<dbReference type="PRINTS" id="PR01035">
    <property type="entry name" value="TCRTETA"/>
</dbReference>
<feature type="transmembrane region" description="Helical" evidence="7">
    <location>
        <begin position="134"/>
        <end position="153"/>
    </location>
</feature>
<evidence type="ECO:0000313" key="9">
    <source>
        <dbReference type="EMBL" id="KUG17898.1"/>
    </source>
</evidence>
<comment type="subcellular location">
    <subcellularLocation>
        <location evidence="1">Cell membrane</location>
        <topology evidence="1">Multi-pass membrane protein</topology>
    </subcellularLocation>
</comment>
<dbReference type="EMBL" id="LNQE01001416">
    <property type="protein sequence ID" value="KUG17898.1"/>
    <property type="molecule type" value="Genomic_DNA"/>
</dbReference>
<gene>
    <name evidence="9" type="ORF">ASZ90_012431</name>
</gene>
<dbReference type="InterPro" id="IPR001958">
    <property type="entry name" value="Tet-R_TetA/multi-R_MdtG-like"/>
</dbReference>
<evidence type="ECO:0000256" key="7">
    <source>
        <dbReference type="SAM" id="Phobius"/>
    </source>
</evidence>
<dbReference type="InterPro" id="IPR050171">
    <property type="entry name" value="MFS_Transporters"/>
</dbReference>
<dbReference type="Gene3D" id="1.20.1250.20">
    <property type="entry name" value="MFS general substrate transporter like domains"/>
    <property type="match status" value="1"/>
</dbReference>
<feature type="transmembrane region" description="Helical" evidence="7">
    <location>
        <begin position="75"/>
        <end position="93"/>
    </location>
</feature>
<keyword evidence="4 7" id="KW-0812">Transmembrane</keyword>
<feature type="transmembrane region" description="Helical" evidence="7">
    <location>
        <begin position="43"/>
        <end position="63"/>
    </location>
</feature>
<feature type="transmembrane region" description="Helical" evidence="7">
    <location>
        <begin position="249"/>
        <end position="266"/>
    </location>
</feature>
<dbReference type="PANTHER" id="PTHR23517">
    <property type="entry name" value="RESISTANCE PROTEIN MDTM, PUTATIVE-RELATED-RELATED"/>
    <property type="match status" value="1"/>
</dbReference>
<evidence type="ECO:0000256" key="4">
    <source>
        <dbReference type="ARBA" id="ARBA00022692"/>
    </source>
</evidence>
<dbReference type="InterPro" id="IPR020846">
    <property type="entry name" value="MFS_dom"/>
</dbReference>
<protein>
    <submittedName>
        <fullName evidence="9">Multidrug-efflux transporter (Bmr1)</fullName>
    </submittedName>
</protein>
<evidence type="ECO:0000256" key="3">
    <source>
        <dbReference type="ARBA" id="ARBA00022475"/>
    </source>
</evidence>
<reference evidence="9" key="1">
    <citation type="journal article" date="2015" name="Proc. Natl. Acad. Sci. U.S.A.">
        <title>Networks of energetic and metabolic interactions define dynamics in microbial communities.</title>
        <authorList>
            <person name="Embree M."/>
            <person name="Liu J.K."/>
            <person name="Al-Bassam M.M."/>
            <person name="Zengler K."/>
        </authorList>
    </citation>
    <scope>NUCLEOTIDE SEQUENCE</scope>
</reference>
<organism evidence="9">
    <name type="scientific">hydrocarbon metagenome</name>
    <dbReference type="NCBI Taxonomy" id="938273"/>
    <lineage>
        <taxon>unclassified sequences</taxon>
        <taxon>metagenomes</taxon>
        <taxon>ecological metagenomes</taxon>
    </lineage>
</organism>
<comment type="caution">
    <text evidence="9">The sequence shown here is derived from an EMBL/GenBank/DDBJ whole genome shotgun (WGS) entry which is preliminary data.</text>
</comment>
<feature type="transmembrane region" description="Helical" evidence="7">
    <location>
        <begin position="165"/>
        <end position="183"/>
    </location>
</feature>
<evidence type="ECO:0000256" key="2">
    <source>
        <dbReference type="ARBA" id="ARBA00022448"/>
    </source>
</evidence>
<feature type="transmembrane region" description="Helical" evidence="7">
    <location>
        <begin position="204"/>
        <end position="229"/>
    </location>
</feature>
<keyword evidence="6 7" id="KW-0472">Membrane</keyword>
<dbReference type="CDD" id="cd17325">
    <property type="entry name" value="MFS_MdtG_SLC18_like"/>
    <property type="match status" value="1"/>
</dbReference>
<feature type="transmembrane region" description="Helical" evidence="7">
    <location>
        <begin position="278"/>
        <end position="296"/>
    </location>
</feature>
<feature type="domain" description="Major facilitator superfamily (MFS) profile" evidence="8">
    <location>
        <begin position="9"/>
        <end position="393"/>
    </location>
</feature>
<dbReference type="GO" id="GO:0005886">
    <property type="term" value="C:plasma membrane"/>
    <property type="evidence" value="ECO:0007669"/>
    <property type="project" value="UniProtKB-SubCell"/>
</dbReference>
<dbReference type="AlphaFoldDB" id="A0A0W8FAN3"/>
<feature type="transmembrane region" description="Helical" evidence="7">
    <location>
        <begin position="99"/>
        <end position="122"/>
    </location>
</feature>
<keyword evidence="3" id="KW-1003">Cell membrane</keyword>
<dbReference type="InterPro" id="IPR011701">
    <property type="entry name" value="MFS"/>
</dbReference>
<dbReference type="PROSITE" id="PS50850">
    <property type="entry name" value="MFS"/>
    <property type="match status" value="1"/>
</dbReference>
<feature type="transmembrane region" description="Helical" evidence="7">
    <location>
        <begin position="337"/>
        <end position="355"/>
    </location>
</feature>
<dbReference type="InterPro" id="IPR005829">
    <property type="entry name" value="Sugar_transporter_CS"/>
</dbReference>
<feature type="transmembrane region" description="Helical" evidence="7">
    <location>
        <begin position="302"/>
        <end position="325"/>
    </location>
</feature>
<feature type="transmembrane region" description="Helical" evidence="7">
    <location>
        <begin position="12"/>
        <end position="31"/>
    </location>
</feature>
<keyword evidence="2" id="KW-0813">Transport</keyword>
<dbReference type="PANTHER" id="PTHR23517:SF3">
    <property type="entry name" value="INTEGRAL MEMBRANE TRANSPORT PROTEIN"/>
    <property type="match status" value="1"/>
</dbReference>
<dbReference type="PROSITE" id="PS00216">
    <property type="entry name" value="SUGAR_TRANSPORT_1"/>
    <property type="match status" value="1"/>
</dbReference>
<dbReference type="InterPro" id="IPR036259">
    <property type="entry name" value="MFS_trans_sf"/>
</dbReference>
<dbReference type="GO" id="GO:0022857">
    <property type="term" value="F:transmembrane transporter activity"/>
    <property type="evidence" value="ECO:0007669"/>
    <property type="project" value="InterPro"/>
</dbReference>
<evidence type="ECO:0000256" key="5">
    <source>
        <dbReference type="ARBA" id="ARBA00022989"/>
    </source>
</evidence>
<proteinExistence type="predicted"/>
<dbReference type="SUPFAM" id="SSF103473">
    <property type="entry name" value="MFS general substrate transporter"/>
    <property type="match status" value="1"/>
</dbReference>
<evidence type="ECO:0000256" key="6">
    <source>
        <dbReference type="ARBA" id="ARBA00023136"/>
    </source>
</evidence>
<name>A0A0W8FAN3_9ZZZZ</name>
<sequence>MQITKDSGSLWPLYLAVFVAVLGFTLVVPFFPSYVMDLGASYTLLGFIISIYGASQLLVQVPIGRLSDRMGRKRLMLIGLMTFAVLPPLYIYAENAYTLLFIRALGGVGAAFVWPTAMALIIDQSRAHSRGAAMGFYNAAFYSALALGPFMGGALYDQMGLEAPFYFWTLLGIASIIIVTFKVPESRGIVPKADEQPQRREEPLIAPGYAITFLACCAVILWSGVVGGFNITLLPSYAKALGFSTTDIGLIYLVYGGITAISNIYFGRLADRGRRKWLIFLGSLAGLISFALLFIVSNLIQVLILFAGLGLGLGICSPAAAALVADTTNASRRGETYGIFNTARMSGVVVGPIMAGLAADMQGIDGALYAFTLIALAITLGAVAIREAKEDSVNSREDADRL</sequence>
<keyword evidence="5 7" id="KW-1133">Transmembrane helix</keyword>